<accession>A0A0E0FPA9</accession>
<dbReference type="EnsemblPlants" id="ONIVA01G25240.1">
    <property type="protein sequence ID" value="ONIVA01G25240.1"/>
    <property type="gene ID" value="ONIVA01G25240"/>
</dbReference>
<dbReference type="HOGENOM" id="CLU_2531301_0_0_1"/>
<name>A0A0E0FPA9_ORYNI</name>
<protein>
    <submittedName>
        <fullName evidence="1">Uncharacterized protein</fullName>
    </submittedName>
</protein>
<reference evidence="1" key="2">
    <citation type="submission" date="2018-04" db="EMBL/GenBank/DDBJ databases">
        <title>OnivRS2 (Oryza nivara Reference Sequence Version 2).</title>
        <authorList>
            <person name="Zhang J."/>
            <person name="Kudrna D."/>
            <person name="Lee S."/>
            <person name="Talag J."/>
            <person name="Rajasekar S."/>
            <person name="Welchert J."/>
            <person name="Hsing Y.-I."/>
            <person name="Wing R.A."/>
        </authorList>
    </citation>
    <scope>NUCLEOTIDE SEQUENCE [LARGE SCALE GENOMIC DNA]</scope>
</reference>
<dbReference type="Proteomes" id="UP000006591">
    <property type="component" value="Chromosome 1"/>
</dbReference>
<sequence>MAYQPRRRRDPPVKAVVLGMRLGGLPHGVRCPVLRREAWRADGRSYQEATTARSSTSTFVATRFYCNTSKNGEAATSATPISAF</sequence>
<dbReference type="AlphaFoldDB" id="A0A0E0FPA9"/>
<evidence type="ECO:0000313" key="1">
    <source>
        <dbReference type="EnsemblPlants" id="ONIVA01G25240.1"/>
    </source>
</evidence>
<organism evidence="1">
    <name type="scientific">Oryza nivara</name>
    <name type="common">Indian wild rice</name>
    <name type="synonym">Oryza sativa f. spontanea</name>
    <dbReference type="NCBI Taxonomy" id="4536"/>
    <lineage>
        <taxon>Eukaryota</taxon>
        <taxon>Viridiplantae</taxon>
        <taxon>Streptophyta</taxon>
        <taxon>Embryophyta</taxon>
        <taxon>Tracheophyta</taxon>
        <taxon>Spermatophyta</taxon>
        <taxon>Magnoliopsida</taxon>
        <taxon>Liliopsida</taxon>
        <taxon>Poales</taxon>
        <taxon>Poaceae</taxon>
        <taxon>BOP clade</taxon>
        <taxon>Oryzoideae</taxon>
        <taxon>Oryzeae</taxon>
        <taxon>Oryzinae</taxon>
        <taxon>Oryza</taxon>
    </lineage>
</organism>
<dbReference type="Gramene" id="ONIVA01G25240.1">
    <property type="protein sequence ID" value="ONIVA01G25240.1"/>
    <property type="gene ID" value="ONIVA01G25240"/>
</dbReference>
<reference evidence="1" key="1">
    <citation type="submission" date="2015-04" db="UniProtKB">
        <authorList>
            <consortium name="EnsemblPlants"/>
        </authorList>
    </citation>
    <scope>IDENTIFICATION</scope>
    <source>
        <strain evidence="1">SL10</strain>
    </source>
</reference>
<keyword evidence="2" id="KW-1185">Reference proteome</keyword>
<evidence type="ECO:0000313" key="2">
    <source>
        <dbReference type="Proteomes" id="UP000006591"/>
    </source>
</evidence>
<proteinExistence type="predicted"/>